<protein>
    <submittedName>
        <fullName evidence="2">Uncharacterized protein</fullName>
    </submittedName>
</protein>
<evidence type="ECO:0000256" key="1">
    <source>
        <dbReference type="SAM" id="MobiDB-lite"/>
    </source>
</evidence>
<organism evidence="2 3">
    <name type="scientific">Streptomyces fuscichromogenes</name>
    <dbReference type="NCBI Taxonomy" id="1324013"/>
    <lineage>
        <taxon>Bacteria</taxon>
        <taxon>Bacillati</taxon>
        <taxon>Actinomycetota</taxon>
        <taxon>Actinomycetes</taxon>
        <taxon>Kitasatosporales</taxon>
        <taxon>Streptomycetaceae</taxon>
        <taxon>Streptomyces</taxon>
    </lineage>
</organism>
<dbReference type="AlphaFoldDB" id="A0A917UJB7"/>
<gene>
    <name evidence="2" type="ORF">GCM10011578_017810</name>
</gene>
<dbReference type="EMBL" id="BMML01000003">
    <property type="protein sequence ID" value="GGM97459.1"/>
    <property type="molecule type" value="Genomic_DNA"/>
</dbReference>
<feature type="region of interest" description="Disordered" evidence="1">
    <location>
        <begin position="1"/>
        <end position="68"/>
    </location>
</feature>
<feature type="compositionally biased region" description="Basic and acidic residues" evidence="1">
    <location>
        <begin position="53"/>
        <end position="62"/>
    </location>
</feature>
<keyword evidence="3" id="KW-1185">Reference proteome</keyword>
<reference evidence="2" key="1">
    <citation type="journal article" date="2014" name="Int. J. Syst. Evol. Microbiol.">
        <title>Complete genome sequence of Corynebacterium casei LMG S-19264T (=DSM 44701T), isolated from a smear-ripened cheese.</title>
        <authorList>
            <consortium name="US DOE Joint Genome Institute (JGI-PGF)"/>
            <person name="Walter F."/>
            <person name="Albersmeier A."/>
            <person name="Kalinowski J."/>
            <person name="Ruckert C."/>
        </authorList>
    </citation>
    <scope>NUCLEOTIDE SEQUENCE</scope>
    <source>
        <strain evidence="2">CGMCC 4.7110</strain>
    </source>
</reference>
<accession>A0A917UJB7</accession>
<sequence length="210" mass="22867">MVSDFARRGGCADDGLMNGEEADAAIRSQEEPAQQRPKKLLLVHSRTAQTRADALRPRYDQRSRRRATAKPEALKALYDAFEWIRGGNRAPGGFKRARPDIAIGIVYDIAVQLAETCRDARVVGPALHVPQPEHPPRHGKIADGVLARNVAESLTAVVAQGHALDRDLAAATGTPPLPALKEWSDSVRNSGAGFNLHGAYLEELMERLPE</sequence>
<comment type="caution">
    <text evidence="2">The sequence shown here is derived from an EMBL/GenBank/DDBJ whole genome shotgun (WGS) entry which is preliminary data.</text>
</comment>
<name>A0A917UJB7_9ACTN</name>
<dbReference type="Proteomes" id="UP000653411">
    <property type="component" value="Unassembled WGS sequence"/>
</dbReference>
<reference evidence="2" key="2">
    <citation type="submission" date="2020-09" db="EMBL/GenBank/DDBJ databases">
        <authorList>
            <person name="Sun Q."/>
            <person name="Zhou Y."/>
        </authorList>
    </citation>
    <scope>NUCLEOTIDE SEQUENCE</scope>
    <source>
        <strain evidence="2">CGMCC 4.7110</strain>
    </source>
</reference>
<feature type="compositionally biased region" description="Basic and acidic residues" evidence="1">
    <location>
        <begin position="1"/>
        <end position="11"/>
    </location>
</feature>
<proteinExistence type="predicted"/>
<evidence type="ECO:0000313" key="2">
    <source>
        <dbReference type="EMBL" id="GGM97459.1"/>
    </source>
</evidence>
<evidence type="ECO:0000313" key="3">
    <source>
        <dbReference type="Proteomes" id="UP000653411"/>
    </source>
</evidence>